<dbReference type="PANTHER" id="PTHR31739:SF4">
    <property type="entry name" value="ENT-COPALYL DIPHOSPHATE SYNTHASE, CHLOROPLASTIC"/>
    <property type="match status" value="1"/>
</dbReference>
<dbReference type="EMBL" id="MW478118">
    <property type="protein sequence ID" value="QWD59161.1"/>
    <property type="molecule type" value="mRNA"/>
</dbReference>
<dbReference type="Gene3D" id="1.50.10.130">
    <property type="entry name" value="Terpene synthase, N-terminal domain"/>
    <property type="match status" value="1"/>
</dbReference>
<comment type="cofactor">
    <cofactor evidence="1">
        <name>Mg(2+)</name>
        <dbReference type="ChEBI" id="CHEBI:18420"/>
    </cofactor>
</comment>
<dbReference type="SFLD" id="SFLDG01014">
    <property type="entry name" value="Terpene_Cyclase_Like_1_N-term"/>
    <property type="match status" value="1"/>
</dbReference>
<dbReference type="InterPro" id="IPR008930">
    <property type="entry name" value="Terpenoid_cyclase/PrenylTrfase"/>
</dbReference>
<dbReference type="FunFam" id="1.50.10.130:FF:000002">
    <property type="entry name" value="Ent-copalyl diphosphate synthase, chloroplastic"/>
    <property type="match status" value="1"/>
</dbReference>
<proteinExistence type="evidence at transcript level"/>
<dbReference type="GO" id="GO:0000287">
    <property type="term" value="F:magnesium ion binding"/>
    <property type="evidence" value="ECO:0007669"/>
    <property type="project" value="TreeGrafter"/>
</dbReference>
<evidence type="ECO:0000256" key="2">
    <source>
        <dbReference type="ARBA" id="ARBA00022723"/>
    </source>
</evidence>
<dbReference type="GO" id="GO:0010333">
    <property type="term" value="F:terpene synthase activity"/>
    <property type="evidence" value="ECO:0007669"/>
    <property type="project" value="InterPro"/>
</dbReference>
<accession>A0A8E8TXV6</accession>
<sequence>MASLSTSLCLHSASSHLSPSPSDLPPSLSGFRSLRVKDNRDGLLYSRCSATSKHDAQAYKEVTKQDAITKWQEFTKQDIENGEVHDINKLAKWIEDIKAMLSSMEDGEISISAYDTAWVALVENIYGFGGPQFPTSVEWIVNNQLDDGSWGDEPIFSAHDRILNTLGCVIALKTWKIHPEKYEKGLCYIRQNMNKLEDESIEHMPIGFEMVFPSLIEMALKLGLDIPYDSAAVLAIYAQKDIKLTKIPIEAAHKVPTTVLHSLEGMEGLDWEKLIKLQNSDGSFLFSPASTAFALMNTKDEKCFQYLNKQVEKFNGGVPNVYPVDLFERLWTVDRLQRLGVSRYFESEIKDCIDYVAKYWTKFGIAWARNSNVYDIDDTAMGFRLLRLHGYNVSPDVFRNFQKGKEFVCFVGQSNQAITGIYNLYRAAQLSFPGETILEDCKKFAYKFLCEKQASKQLLDKWIITKDLPGEVGYALNYPWTASLPRIETRLYLEQYGGENDVWIGKTLYRMSCVNNDKYLDVAKLDFNNCQEFHQIEWDNIQKWYLECNLGKFGVTDTKLLRTYFVATSSIFEPERLSGRLAWTKIALLLEAISSHFKDQTEEQRKAFVIDFIDNKLISRSSNYSNGKASNLVHILVGTLNEISITNGRGIQKALLDTFENWLITWENSFSSKEVAGLLANIINICGGHEVTDEVLLNPQYRRLGTLTNTICFQLGQARKVKAKRAQVNGLAIPTVELDTQELVQIVVRNENGIDNKIKQTFLTVVKSFYYTSQCPQEAMDHHIADVLFKRVA</sequence>
<reference evidence="5" key="1">
    <citation type="journal article" date="2021" name="Acta Pharm. Sin. B (APSB)">
        <title>Functional identification of the terpene synthase family involved in diterpenoid alkaloids biosynthesis in Aconitum carmichaelii.</title>
        <authorList>
            <person name="Mao L."/>
            <person name="Jin B."/>
            <person name="Chen L."/>
            <person name="Tian M."/>
            <person name="Ma R."/>
            <person name="Yin B."/>
            <person name="Zhang H."/>
            <person name="Guo J."/>
            <person name="Tang J."/>
            <person name="Chen T."/>
            <person name="Lai C."/>
            <person name="Cui G."/>
            <person name="Huang L."/>
        </authorList>
    </citation>
    <scope>NUCLEOTIDE SEQUENCE</scope>
</reference>
<dbReference type="PANTHER" id="PTHR31739">
    <property type="entry name" value="ENT-COPALYL DIPHOSPHATE SYNTHASE, CHLOROPLASTIC"/>
    <property type="match status" value="1"/>
</dbReference>
<dbReference type="SMR" id="A0A8E8TXV6"/>
<evidence type="ECO:0000256" key="1">
    <source>
        <dbReference type="ARBA" id="ARBA00001946"/>
    </source>
</evidence>
<dbReference type="InterPro" id="IPR001906">
    <property type="entry name" value="Terpene_synth_N"/>
</dbReference>
<organism evidence="5">
    <name type="scientific">Aconitum carmichaelii</name>
    <name type="common">Carmichael's monkshood</name>
    <dbReference type="NCBI Taxonomy" id="85363"/>
    <lineage>
        <taxon>Eukaryota</taxon>
        <taxon>Viridiplantae</taxon>
        <taxon>Streptophyta</taxon>
        <taxon>Embryophyta</taxon>
        <taxon>Tracheophyta</taxon>
        <taxon>Spermatophyta</taxon>
        <taxon>Magnoliopsida</taxon>
        <taxon>Ranunculales</taxon>
        <taxon>Ranunculaceae</taxon>
        <taxon>Ranunculoideae</taxon>
        <taxon>Delphinieae</taxon>
        <taxon>Aconitum</taxon>
    </lineage>
</organism>
<gene>
    <name evidence="5" type="primary">CPS1</name>
</gene>
<dbReference type="AlphaFoldDB" id="A0A8E8TXV6"/>
<dbReference type="SUPFAM" id="SSF48576">
    <property type="entry name" value="Terpenoid synthases"/>
    <property type="match status" value="1"/>
</dbReference>
<dbReference type="InterPro" id="IPR008949">
    <property type="entry name" value="Isoprenoid_synthase_dom_sf"/>
</dbReference>
<dbReference type="GO" id="GO:0009507">
    <property type="term" value="C:chloroplast"/>
    <property type="evidence" value="ECO:0007669"/>
    <property type="project" value="TreeGrafter"/>
</dbReference>
<dbReference type="SFLD" id="SFLDG01605">
    <property type="entry name" value="Terpene_Cyclase_Like_1_N-term"/>
    <property type="match status" value="1"/>
</dbReference>
<dbReference type="InterPro" id="IPR036965">
    <property type="entry name" value="Terpene_synth_N_sf"/>
</dbReference>
<dbReference type="SUPFAM" id="SSF48239">
    <property type="entry name" value="Terpenoid cyclases/Protein prenyltransferases"/>
    <property type="match status" value="2"/>
</dbReference>
<protein>
    <submittedName>
        <fullName evidence="5">Ent-copalyl diphosphate synthase</fullName>
    </submittedName>
</protein>
<dbReference type="GO" id="GO:0009686">
    <property type="term" value="P:gibberellin biosynthetic process"/>
    <property type="evidence" value="ECO:0007669"/>
    <property type="project" value="TreeGrafter"/>
</dbReference>
<evidence type="ECO:0000259" key="4">
    <source>
        <dbReference type="Pfam" id="PF01397"/>
    </source>
</evidence>
<evidence type="ECO:0000256" key="3">
    <source>
        <dbReference type="ARBA" id="ARBA00022842"/>
    </source>
</evidence>
<dbReference type="InterPro" id="IPR050148">
    <property type="entry name" value="Terpene_synthase-like"/>
</dbReference>
<keyword evidence="2" id="KW-0479">Metal-binding</keyword>
<evidence type="ECO:0000313" key="5">
    <source>
        <dbReference type="EMBL" id="QWD59161.1"/>
    </source>
</evidence>
<dbReference type="Gene3D" id="1.10.600.10">
    <property type="entry name" value="Farnesyl Diphosphate Synthase"/>
    <property type="match status" value="1"/>
</dbReference>
<name>A0A8E8TXV6_ACOCM</name>
<dbReference type="Gene3D" id="1.50.10.160">
    <property type="match status" value="1"/>
</dbReference>
<feature type="domain" description="Terpene synthase N-terminal" evidence="4">
    <location>
        <begin position="270"/>
        <end position="476"/>
    </location>
</feature>
<keyword evidence="3" id="KW-0460">Magnesium</keyword>
<dbReference type="FunFam" id="1.50.10.160:FF:000001">
    <property type="entry name" value="Ent-copalyl diphosphate synthase"/>
    <property type="match status" value="1"/>
</dbReference>
<dbReference type="Pfam" id="PF01397">
    <property type="entry name" value="Terpene_synth"/>
    <property type="match status" value="1"/>
</dbReference>